<dbReference type="EMBL" id="JACAZI010000003">
    <property type="protein sequence ID" value="KAF7365654.1"/>
    <property type="molecule type" value="Genomic_DNA"/>
</dbReference>
<dbReference type="Pfam" id="PF05368">
    <property type="entry name" value="NmrA"/>
    <property type="match status" value="1"/>
</dbReference>
<evidence type="ECO:0000313" key="4">
    <source>
        <dbReference type="EMBL" id="KAF7365654.1"/>
    </source>
</evidence>
<evidence type="ECO:0000256" key="1">
    <source>
        <dbReference type="ARBA" id="ARBA00006328"/>
    </source>
</evidence>
<evidence type="ECO:0000313" key="5">
    <source>
        <dbReference type="Proteomes" id="UP000620124"/>
    </source>
</evidence>
<dbReference type="InterPro" id="IPR051164">
    <property type="entry name" value="NmrA-like_oxidored"/>
</dbReference>
<dbReference type="Gene3D" id="3.40.50.720">
    <property type="entry name" value="NAD(P)-binding Rossmann-like Domain"/>
    <property type="match status" value="1"/>
</dbReference>
<evidence type="ECO:0000259" key="3">
    <source>
        <dbReference type="Pfam" id="PF05368"/>
    </source>
</evidence>
<dbReference type="PANTHER" id="PTHR42748">
    <property type="entry name" value="NITROGEN METABOLITE REPRESSION PROTEIN NMRA FAMILY MEMBER"/>
    <property type="match status" value="1"/>
</dbReference>
<reference evidence="4" key="1">
    <citation type="submission" date="2020-05" db="EMBL/GenBank/DDBJ databases">
        <title>Mycena genomes resolve the evolution of fungal bioluminescence.</title>
        <authorList>
            <person name="Tsai I.J."/>
        </authorList>
    </citation>
    <scope>NUCLEOTIDE SEQUENCE</scope>
    <source>
        <strain evidence="4">CCC161011</strain>
    </source>
</reference>
<dbReference type="InterPro" id="IPR036291">
    <property type="entry name" value="NAD(P)-bd_dom_sf"/>
</dbReference>
<accession>A0A8H6YUV8</accession>
<keyword evidence="2" id="KW-0521">NADP</keyword>
<dbReference type="SUPFAM" id="SSF51735">
    <property type="entry name" value="NAD(P)-binding Rossmann-fold domains"/>
    <property type="match status" value="1"/>
</dbReference>
<comment type="caution">
    <text evidence="4">The sequence shown here is derived from an EMBL/GenBank/DDBJ whole genome shotgun (WGS) entry which is preliminary data.</text>
</comment>
<name>A0A8H6YUV8_9AGAR</name>
<dbReference type="Proteomes" id="UP000620124">
    <property type="component" value="Unassembled WGS sequence"/>
</dbReference>
<sequence>MASLRIVTVFGATGTQGQSIINALLADGTFTPRAITRNPDSETANALIARGAQVAKADLMDKESMVKAIRGSEAVFGLTNYFEPSIFPGNPTGEIEQGKNLIDAAKEAGVKFFVFSGLPSMSRISGGKYTRARHFDNKEVIEEYLKASGLVNATVHLGGFLENFWIFKMLKKTPTGFDIAVPKFTREALHNWSWVTRDVGPAVLALLKNYDDPTKAISGKVFPVVNSCVTYPELAEMCAKALGVPVTFTIKETSGIEELDEMFACQSEFASEFFKGVPVPNPELTALGVKFSIIEEFMEEVKTRFWEQGVGKA</sequence>
<dbReference type="InterPro" id="IPR008030">
    <property type="entry name" value="NmrA-like"/>
</dbReference>
<evidence type="ECO:0000256" key="2">
    <source>
        <dbReference type="ARBA" id="ARBA00022857"/>
    </source>
</evidence>
<dbReference type="CDD" id="cd05251">
    <property type="entry name" value="NmrA_like_SDR_a"/>
    <property type="match status" value="1"/>
</dbReference>
<protein>
    <submittedName>
        <fullName evidence="4">NmrA domain-containing protein</fullName>
    </submittedName>
</protein>
<dbReference type="OrthoDB" id="419598at2759"/>
<dbReference type="Gene3D" id="3.90.25.10">
    <property type="entry name" value="UDP-galactose 4-epimerase, domain 1"/>
    <property type="match status" value="1"/>
</dbReference>
<feature type="domain" description="NmrA-like" evidence="3">
    <location>
        <begin position="7"/>
        <end position="266"/>
    </location>
</feature>
<dbReference type="AlphaFoldDB" id="A0A8H6YUV8"/>
<proteinExistence type="inferred from homology"/>
<keyword evidence="5" id="KW-1185">Reference proteome</keyword>
<comment type="similarity">
    <text evidence="1">Belongs to the NmrA-type oxidoreductase family.</text>
</comment>
<dbReference type="PANTHER" id="PTHR42748:SF7">
    <property type="entry name" value="NMRA LIKE REDOX SENSOR 1-RELATED"/>
    <property type="match status" value="1"/>
</dbReference>
<gene>
    <name evidence="4" type="ORF">MVEN_00439000</name>
</gene>
<organism evidence="4 5">
    <name type="scientific">Mycena venus</name>
    <dbReference type="NCBI Taxonomy" id="2733690"/>
    <lineage>
        <taxon>Eukaryota</taxon>
        <taxon>Fungi</taxon>
        <taxon>Dikarya</taxon>
        <taxon>Basidiomycota</taxon>
        <taxon>Agaricomycotina</taxon>
        <taxon>Agaricomycetes</taxon>
        <taxon>Agaricomycetidae</taxon>
        <taxon>Agaricales</taxon>
        <taxon>Marasmiineae</taxon>
        <taxon>Mycenaceae</taxon>
        <taxon>Mycena</taxon>
    </lineage>
</organism>